<keyword evidence="2" id="KW-1185">Reference proteome</keyword>
<dbReference type="Proteomes" id="UP000054549">
    <property type="component" value="Unassembled WGS sequence"/>
</dbReference>
<protein>
    <submittedName>
        <fullName evidence="1">Uncharacterized protein</fullName>
    </submittedName>
</protein>
<sequence length="58" mass="6467">MEREISGSLAMPRTRLDCRVRDAQWLALGRNFEERSMDIWLPLPPAGRAGHGESTATG</sequence>
<evidence type="ECO:0000313" key="1">
    <source>
        <dbReference type="EMBL" id="KIL57623.1"/>
    </source>
</evidence>
<dbReference type="HOGENOM" id="CLU_2978647_0_0_1"/>
<organism evidence="1 2">
    <name type="scientific">Amanita muscaria (strain Koide BX008)</name>
    <dbReference type="NCBI Taxonomy" id="946122"/>
    <lineage>
        <taxon>Eukaryota</taxon>
        <taxon>Fungi</taxon>
        <taxon>Dikarya</taxon>
        <taxon>Basidiomycota</taxon>
        <taxon>Agaricomycotina</taxon>
        <taxon>Agaricomycetes</taxon>
        <taxon>Agaricomycetidae</taxon>
        <taxon>Agaricales</taxon>
        <taxon>Pluteineae</taxon>
        <taxon>Amanitaceae</taxon>
        <taxon>Amanita</taxon>
    </lineage>
</organism>
<dbReference type="AlphaFoldDB" id="A0A0C2WN15"/>
<proteinExistence type="predicted"/>
<evidence type="ECO:0000313" key="2">
    <source>
        <dbReference type="Proteomes" id="UP000054549"/>
    </source>
</evidence>
<reference evidence="1 2" key="1">
    <citation type="submission" date="2014-04" db="EMBL/GenBank/DDBJ databases">
        <title>Evolutionary Origins and Diversification of the Mycorrhizal Mutualists.</title>
        <authorList>
            <consortium name="DOE Joint Genome Institute"/>
            <consortium name="Mycorrhizal Genomics Consortium"/>
            <person name="Kohler A."/>
            <person name="Kuo A."/>
            <person name="Nagy L.G."/>
            <person name="Floudas D."/>
            <person name="Copeland A."/>
            <person name="Barry K.W."/>
            <person name="Cichocki N."/>
            <person name="Veneault-Fourrey C."/>
            <person name="LaButti K."/>
            <person name="Lindquist E.A."/>
            <person name="Lipzen A."/>
            <person name="Lundell T."/>
            <person name="Morin E."/>
            <person name="Murat C."/>
            <person name="Riley R."/>
            <person name="Ohm R."/>
            <person name="Sun H."/>
            <person name="Tunlid A."/>
            <person name="Henrissat B."/>
            <person name="Grigoriev I.V."/>
            <person name="Hibbett D.S."/>
            <person name="Martin F."/>
        </authorList>
    </citation>
    <scope>NUCLEOTIDE SEQUENCE [LARGE SCALE GENOMIC DNA]</scope>
    <source>
        <strain evidence="1 2">Koide BX008</strain>
    </source>
</reference>
<accession>A0A0C2WN15</accession>
<dbReference type="InParanoid" id="A0A0C2WN15"/>
<name>A0A0C2WN15_AMAMK</name>
<gene>
    <name evidence="1" type="ORF">M378DRAFT_171566</name>
</gene>
<dbReference type="EMBL" id="KN818363">
    <property type="protein sequence ID" value="KIL57623.1"/>
    <property type="molecule type" value="Genomic_DNA"/>
</dbReference>